<reference evidence="1 2" key="1">
    <citation type="submission" date="2020-05" db="EMBL/GenBank/DDBJ databases">
        <title>Identification and distribution of gene clusters putatively required for synthesis of sphingolipid metabolism inhibitors in phylogenetically diverse species of the filamentous fungus Fusarium.</title>
        <authorList>
            <person name="Kim H.-S."/>
            <person name="Busman M."/>
            <person name="Brown D.W."/>
            <person name="Divon H."/>
            <person name="Uhlig S."/>
            <person name="Proctor R.H."/>
        </authorList>
    </citation>
    <scope>NUCLEOTIDE SEQUENCE [LARGE SCALE GENOMIC DNA]</scope>
    <source>
        <strain evidence="1 2">NRRL 20693</strain>
    </source>
</reference>
<comment type="caution">
    <text evidence="1">The sequence shown here is derived from an EMBL/GenBank/DDBJ whole genome shotgun (WGS) entry which is preliminary data.</text>
</comment>
<evidence type="ECO:0000313" key="1">
    <source>
        <dbReference type="EMBL" id="KAF5672330.1"/>
    </source>
</evidence>
<dbReference type="Proteomes" id="UP000567885">
    <property type="component" value="Unassembled WGS sequence"/>
</dbReference>
<accession>A0A8H5TMX0</accession>
<gene>
    <name evidence="1" type="ORF">FHETE_3828</name>
</gene>
<dbReference type="AlphaFoldDB" id="A0A8H5TMX0"/>
<evidence type="ECO:0000313" key="2">
    <source>
        <dbReference type="Proteomes" id="UP000567885"/>
    </source>
</evidence>
<proteinExistence type="predicted"/>
<name>A0A8H5TMX0_FUSHE</name>
<dbReference type="EMBL" id="JAAGWQ010000061">
    <property type="protein sequence ID" value="KAF5672330.1"/>
    <property type="molecule type" value="Genomic_DNA"/>
</dbReference>
<sequence length="144" mass="16382">MRFETPELAAQPESIEDLLTSGNGEPMFVRLQELVEARKAYRTCFANLEAFINKYWWGAEQNRALAADYHGQVYNMINAAHEIFSAAATQEMIPLDRKRMMVRGAGLVRVVLTLHQNEGLLVDLEELLRTTMEGLTREPTVNVQ</sequence>
<organism evidence="1 2">
    <name type="scientific">Fusarium heterosporum</name>
    <dbReference type="NCBI Taxonomy" id="42747"/>
    <lineage>
        <taxon>Eukaryota</taxon>
        <taxon>Fungi</taxon>
        <taxon>Dikarya</taxon>
        <taxon>Ascomycota</taxon>
        <taxon>Pezizomycotina</taxon>
        <taxon>Sordariomycetes</taxon>
        <taxon>Hypocreomycetidae</taxon>
        <taxon>Hypocreales</taxon>
        <taxon>Nectriaceae</taxon>
        <taxon>Fusarium</taxon>
        <taxon>Fusarium heterosporum species complex</taxon>
    </lineage>
</organism>
<protein>
    <submittedName>
        <fullName evidence="1">Uncharacterized protein</fullName>
    </submittedName>
</protein>
<keyword evidence="2" id="KW-1185">Reference proteome</keyword>